<evidence type="ECO:0008006" key="3">
    <source>
        <dbReference type="Google" id="ProtNLM"/>
    </source>
</evidence>
<dbReference type="AlphaFoldDB" id="A0A2T1GI83"/>
<dbReference type="Proteomes" id="UP000238937">
    <property type="component" value="Unassembled WGS sequence"/>
</dbReference>
<evidence type="ECO:0000313" key="1">
    <source>
        <dbReference type="EMBL" id="PSB57454.1"/>
    </source>
</evidence>
<protein>
    <recommendedName>
        <fullName evidence="3">AAA-ATPase-like domain-containing protein</fullName>
    </recommendedName>
</protein>
<gene>
    <name evidence="1" type="ORF">C7B77_08345</name>
</gene>
<keyword evidence="2" id="KW-1185">Reference proteome</keyword>
<name>A0A2T1GI83_9CYAN</name>
<sequence>MSASHYYHDAGGALPPNHPTYIERKADVDLFNALKNGEFCYVLNARQMGKSSLRTRTMERLLAIGSICTSIDLGDLNELGNINTDDRGQMKWYLSFLSELVKNFNLLDSDEELEWIDNNIHRPPNILLTRFFEEVLF</sequence>
<organism evidence="1 2">
    <name type="scientific">Chamaesiphon polymorphus CCALA 037</name>
    <dbReference type="NCBI Taxonomy" id="2107692"/>
    <lineage>
        <taxon>Bacteria</taxon>
        <taxon>Bacillati</taxon>
        <taxon>Cyanobacteriota</taxon>
        <taxon>Cyanophyceae</taxon>
        <taxon>Gomontiellales</taxon>
        <taxon>Chamaesiphonaceae</taxon>
        <taxon>Chamaesiphon</taxon>
    </lineage>
</organism>
<dbReference type="OrthoDB" id="434800at2"/>
<evidence type="ECO:0000313" key="2">
    <source>
        <dbReference type="Proteomes" id="UP000238937"/>
    </source>
</evidence>
<dbReference type="EMBL" id="PVWO01000076">
    <property type="protein sequence ID" value="PSB57454.1"/>
    <property type="molecule type" value="Genomic_DNA"/>
</dbReference>
<proteinExistence type="predicted"/>
<reference evidence="1 2" key="1">
    <citation type="submission" date="2018-03" db="EMBL/GenBank/DDBJ databases">
        <title>The ancient ancestry and fast evolution of plastids.</title>
        <authorList>
            <person name="Moore K.R."/>
            <person name="Magnabosco C."/>
            <person name="Momper L."/>
            <person name="Gold D.A."/>
            <person name="Bosak T."/>
            <person name="Fournier G.P."/>
        </authorList>
    </citation>
    <scope>NUCLEOTIDE SEQUENCE [LARGE SCALE GENOMIC DNA]</scope>
    <source>
        <strain evidence="1 2">CCALA 037</strain>
    </source>
</reference>
<comment type="caution">
    <text evidence="1">The sequence shown here is derived from an EMBL/GenBank/DDBJ whole genome shotgun (WGS) entry which is preliminary data.</text>
</comment>
<dbReference type="RefSeq" id="WP_106302727.1">
    <property type="nucleotide sequence ID" value="NZ_PVWO01000076.1"/>
</dbReference>
<accession>A0A2T1GI83</accession>